<dbReference type="Pfam" id="PF19630">
    <property type="entry name" value="DUF6134"/>
    <property type="match status" value="1"/>
</dbReference>
<dbReference type="Proteomes" id="UP000184516">
    <property type="component" value="Unassembled WGS sequence"/>
</dbReference>
<name>A0A1M5KDB8_9FLAO</name>
<dbReference type="EMBL" id="FQWB01000004">
    <property type="protein sequence ID" value="SHG50681.1"/>
    <property type="molecule type" value="Genomic_DNA"/>
</dbReference>
<proteinExistence type="predicted"/>
<dbReference type="STRING" id="468056.SAMN05443549_104267"/>
<evidence type="ECO:0000313" key="2">
    <source>
        <dbReference type="Proteomes" id="UP000184516"/>
    </source>
</evidence>
<dbReference type="AlphaFoldDB" id="A0A1M5KDB8"/>
<dbReference type="OrthoDB" id="789612at2"/>
<organism evidence="1 2">
    <name type="scientific">Flavobacterium fluvii</name>
    <dbReference type="NCBI Taxonomy" id="468056"/>
    <lineage>
        <taxon>Bacteria</taxon>
        <taxon>Pseudomonadati</taxon>
        <taxon>Bacteroidota</taxon>
        <taxon>Flavobacteriia</taxon>
        <taxon>Flavobacteriales</taxon>
        <taxon>Flavobacteriaceae</taxon>
        <taxon>Flavobacterium</taxon>
    </lineage>
</organism>
<dbReference type="InterPro" id="IPR045767">
    <property type="entry name" value="DUF6134"/>
</dbReference>
<keyword evidence="2" id="KW-1185">Reference proteome</keyword>
<evidence type="ECO:0000313" key="1">
    <source>
        <dbReference type="EMBL" id="SHG50681.1"/>
    </source>
</evidence>
<protein>
    <recommendedName>
        <fullName evidence="3">DUF3108 domain-containing protein</fullName>
    </recommendedName>
</protein>
<sequence length="240" mass="27642">MLVFIICTFLKKYGNQLWMKANLKTIRFFKANFHGFLAILLVGFMLFVPNWTSAQNLQLNYKIVRYGKEIGWLKLEKTTVGNTSVLLLVSEIKTKIVFPITFFSKESSTFEKGKLVCSTQIRKFNGSVKSEKQTRLLRNEYEVTANGEKEKLSFATITENLLSLYFQEPINSKWVYCDNQQCFVKVAKTDDGGYKVQFPNGNVNCFYYKEGVCVKVKIVHGFYSAEVILDPLNKSYASNR</sequence>
<reference evidence="2" key="1">
    <citation type="submission" date="2016-11" db="EMBL/GenBank/DDBJ databases">
        <authorList>
            <person name="Varghese N."/>
            <person name="Submissions S."/>
        </authorList>
    </citation>
    <scope>NUCLEOTIDE SEQUENCE [LARGE SCALE GENOMIC DNA]</scope>
    <source>
        <strain evidence="2">DSM 19978</strain>
    </source>
</reference>
<accession>A0A1M5KDB8</accession>
<gene>
    <name evidence="1" type="ORF">SAMN05443549_104267</name>
</gene>
<evidence type="ECO:0008006" key="3">
    <source>
        <dbReference type="Google" id="ProtNLM"/>
    </source>
</evidence>
<dbReference type="RefSeq" id="WP_141226139.1">
    <property type="nucleotide sequence ID" value="NZ_FQWB01000004.1"/>
</dbReference>